<dbReference type="GO" id="GO:0003677">
    <property type="term" value="F:DNA binding"/>
    <property type="evidence" value="ECO:0007669"/>
    <property type="project" value="TreeGrafter"/>
</dbReference>
<evidence type="ECO:0000259" key="3">
    <source>
        <dbReference type="SMART" id="SM01043"/>
    </source>
</evidence>
<gene>
    <name evidence="4" type="ORF">GCM10007977_004660</name>
</gene>
<comment type="caution">
    <text evidence="4">The sequence shown here is derived from an EMBL/GenBank/DDBJ whole genome shotgun (WGS) entry which is preliminary data.</text>
</comment>
<accession>A0A917T102</accession>
<evidence type="ECO:0000313" key="5">
    <source>
        <dbReference type="Proteomes" id="UP000642070"/>
    </source>
</evidence>
<dbReference type="Proteomes" id="UP000642070">
    <property type="component" value="Unassembled WGS sequence"/>
</dbReference>
<dbReference type="Pfam" id="PF03704">
    <property type="entry name" value="BTAD"/>
    <property type="match status" value="1"/>
</dbReference>
<organism evidence="4 5">
    <name type="scientific">Dactylosporangium sucinum</name>
    <dbReference type="NCBI Taxonomy" id="1424081"/>
    <lineage>
        <taxon>Bacteria</taxon>
        <taxon>Bacillati</taxon>
        <taxon>Actinomycetota</taxon>
        <taxon>Actinomycetes</taxon>
        <taxon>Micromonosporales</taxon>
        <taxon>Micromonosporaceae</taxon>
        <taxon>Dactylosporangium</taxon>
    </lineage>
</organism>
<keyword evidence="1" id="KW-0805">Transcription regulation</keyword>
<sequence length="289" mass="30199">MCRGAGILSVGGMKERVEIRALGGFRVLAAGVDVTCPTTHAERLLRHLVRVGGTESLPAVTAALWPGTPPRTAQRRLRNVLVRLRDRYGAVVRRAGDDLVLDAPVDAFRLASAADAVASGGRRPGATELRACAALWRGDLLAGDDASGLEAARERMRQHYLTLLDRLADLAAAEARVLDEAYWLDRAYRTAPHDETRIVRIVARLAATGHIGRAREAFELGCDTSTELGVRIPPALAAAAAALTATTPLTATSALAPSARLAAAVPLACGGAVRPGLVTAHGLVAAPVG</sequence>
<keyword evidence="5" id="KW-1185">Reference proteome</keyword>
<dbReference type="PANTHER" id="PTHR35807:SF1">
    <property type="entry name" value="TRANSCRIPTIONAL REGULATOR REDD"/>
    <property type="match status" value="1"/>
</dbReference>
<dbReference type="EMBL" id="BMPI01000002">
    <property type="protein sequence ID" value="GGM06641.1"/>
    <property type="molecule type" value="Genomic_DNA"/>
</dbReference>
<dbReference type="InterPro" id="IPR011990">
    <property type="entry name" value="TPR-like_helical_dom_sf"/>
</dbReference>
<dbReference type="InterPro" id="IPR051677">
    <property type="entry name" value="AfsR-DnrI-RedD_regulator"/>
</dbReference>
<reference evidence="4" key="1">
    <citation type="journal article" date="2014" name="Int. J. Syst. Evol. Microbiol.">
        <title>Complete genome sequence of Corynebacterium casei LMG S-19264T (=DSM 44701T), isolated from a smear-ripened cheese.</title>
        <authorList>
            <consortium name="US DOE Joint Genome Institute (JGI-PGF)"/>
            <person name="Walter F."/>
            <person name="Albersmeier A."/>
            <person name="Kalinowski J."/>
            <person name="Ruckert C."/>
        </authorList>
    </citation>
    <scope>NUCLEOTIDE SEQUENCE</scope>
    <source>
        <strain evidence="4">JCM 19831</strain>
    </source>
</reference>
<feature type="domain" description="Bacterial transcriptional activator" evidence="3">
    <location>
        <begin position="105"/>
        <end position="244"/>
    </location>
</feature>
<dbReference type="PANTHER" id="PTHR35807">
    <property type="entry name" value="TRANSCRIPTIONAL REGULATOR REDD-RELATED"/>
    <property type="match status" value="1"/>
</dbReference>
<keyword evidence="2" id="KW-0804">Transcription</keyword>
<evidence type="ECO:0000256" key="1">
    <source>
        <dbReference type="ARBA" id="ARBA00023015"/>
    </source>
</evidence>
<name>A0A917T102_9ACTN</name>
<dbReference type="GO" id="GO:0006355">
    <property type="term" value="P:regulation of DNA-templated transcription"/>
    <property type="evidence" value="ECO:0007669"/>
    <property type="project" value="TreeGrafter"/>
</dbReference>
<dbReference type="SMART" id="SM01043">
    <property type="entry name" value="BTAD"/>
    <property type="match status" value="1"/>
</dbReference>
<protein>
    <recommendedName>
        <fullName evidence="3">Bacterial transcriptional activator domain-containing protein</fullName>
    </recommendedName>
</protein>
<dbReference type="InterPro" id="IPR005158">
    <property type="entry name" value="BTAD"/>
</dbReference>
<evidence type="ECO:0000256" key="2">
    <source>
        <dbReference type="ARBA" id="ARBA00023163"/>
    </source>
</evidence>
<reference evidence="4" key="2">
    <citation type="submission" date="2020-09" db="EMBL/GenBank/DDBJ databases">
        <authorList>
            <person name="Sun Q."/>
            <person name="Ohkuma M."/>
        </authorList>
    </citation>
    <scope>NUCLEOTIDE SEQUENCE</scope>
    <source>
        <strain evidence="4">JCM 19831</strain>
    </source>
</reference>
<proteinExistence type="predicted"/>
<dbReference type="AlphaFoldDB" id="A0A917T102"/>
<evidence type="ECO:0000313" key="4">
    <source>
        <dbReference type="EMBL" id="GGM06641.1"/>
    </source>
</evidence>
<dbReference type="Gene3D" id="1.25.40.10">
    <property type="entry name" value="Tetratricopeptide repeat domain"/>
    <property type="match status" value="1"/>
</dbReference>